<dbReference type="RefSeq" id="WP_285323847.1">
    <property type="nucleotide sequence ID" value="NZ_JARGCK010000007.1"/>
</dbReference>
<feature type="domain" description="CAAX prenyl protease 2/Lysostaphin resistance protein A-like" evidence="2">
    <location>
        <begin position="104"/>
        <end position="201"/>
    </location>
</feature>
<feature type="transmembrane region" description="Helical" evidence="1">
    <location>
        <begin position="36"/>
        <end position="54"/>
    </location>
</feature>
<reference evidence="3" key="2">
    <citation type="submission" date="2023-03" db="EMBL/GenBank/DDBJ databases">
        <authorList>
            <person name="Vazquez L."/>
            <person name="Rodriguez J."/>
            <person name="Mayo B."/>
            <person name="Florez A.B."/>
        </authorList>
    </citation>
    <scope>NUCLEOTIDE SEQUENCE</scope>
    <source>
        <strain evidence="3">5A3I</strain>
    </source>
</reference>
<accession>A0AAW7AJH8</accession>
<keyword evidence="1" id="KW-0472">Membrane</keyword>
<dbReference type="EMBL" id="JARGCK010000007">
    <property type="protein sequence ID" value="MDK9866261.1"/>
    <property type="molecule type" value="Genomic_DNA"/>
</dbReference>
<feature type="transmembrane region" description="Helical" evidence="1">
    <location>
        <begin position="75"/>
        <end position="96"/>
    </location>
</feature>
<name>A0AAW7AJH8_9STAP</name>
<feature type="transmembrane region" description="Helical" evidence="1">
    <location>
        <begin position="12"/>
        <end position="30"/>
    </location>
</feature>
<dbReference type="AlphaFoldDB" id="A0AAW7AJH8"/>
<keyword evidence="3" id="KW-0482">Metalloprotease</keyword>
<feature type="transmembrane region" description="Helical" evidence="1">
    <location>
        <begin position="135"/>
        <end position="153"/>
    </location>
</feature>
<sequence length="250" mass="28514">MKNSIKKSPILFFFILTVFLVILLKLTMNFLHFSEFVNTIIAESFLIIILLVILKYLDSLDLFKFTINSFFKGILYGWYAIILCFILIATTFNEIIEFNPSVYTLLLIIVANLLIGSFEEILCRGIIFKNLLKKYTPLKSALISSLIFALAHIGNFFTNNNNLELISQIIYAFFLGVLFSAIFYVTKNIWSVILLHALIDFSGSLSPNKSAPNLDIINMIINAFMSCLIVLPALFIGLMIFKKIKVSRVY</sequence>
<dbReference type="InterPro" id="IPR052710">
    <property type="entry name" value="CAAX_protease"/>
</dbReference>
<keyword evidence="3" id="KW-0378">Hydrolase</keyword>
<dbReference type="Proteomes" id="UP001174037">
    <property type="component" value="Unassembled WGS sequence"/>
</dbReference>
<keyword evidence="1" id="KW-0812">Transmembrane</keyword>
<dbReference type="GO" id="GO:0008237">
    <property type="term" value="F:metallopeptidase activity"/>
    <property type="evidence" value="ECO:0007669"/>
    <property type="project" value="UniProtKB-KW"/>
</dbReference>
<dbReference type="InterPro" id="IPR003675">
    <property type="entry name" value="Rce1/LyrA-like_dom"/>
</dbReference>
<keyword evidence="3" id="KW-0645">Protease</keyword>
<evidence type="ECO:0000256" key="1">
    <source>
        <dbReference type="SAM" id="Phobius"/>
    </source>
</evidence>
<organism evidence="3 4">
    <name type="scientific">Staphylococcus equorum</name>
    <dbReference type="NCBI Taxonomy" id="246432"/>
    <lineage>
        <taxon>Bacteria</taxon>
        <taxon>Bacillati</taxon>
        <taxon>Bacillota</taxon>
        <taxon>Bacilli</taxon>
        <taxon>Bacillales</taxon>
        <taxon>Staphylococcaceae</taxon>
        <taxon>Staphylococcus</taxon>
    </lineage>
</organism>
<evidence type="ECO:0000313" key="3">
    <source>
        <dbReference type="EMBL" id="MDK9866261.1"/>
    </source>
</evidence>
<dbReference type="PANTHER" id="PTHR36435:SF1">
    <property type="entry name" value="CAAX AMINO TERMINAL PROTEASE FAMILY PROTEIN"/>
    <property type="match status" value="1"/>
</dbReference>
<protein>
    <submittedName>
        <fullName evidence="3">CPBP family intramembrane metalloprotease</fullName>
    </submittedName>
</protein>
<reference evidence="3" key="1">
    <citation type="journal article" date="2023" name="Int. J. Mol. Sci.">
        <title>Antibiotic Resistance/Susceptibility Profiles of Staphylococcus equorum Strains from Cheese, and Genome Analysis for Antibiotic Resistance Genes.</title>
        <authorList>
            <person name="Vazquez L."/>
            <person name="Srednik M.E."/>
            <person name="Rodriguez J."/>
            <person name="Florez A.B."/>
            <person name="Mayo B."/>
        </authorList>
    </citation>
    <scope>NUCLEOTIDE SEQUENCE</scope>
    <source>
        <strain evidence="3">5A3I</strain>
    </source>
</reference>
<dbReference type="Pfam" id="PF02517">
    <property type="entry name" value="Rce1-like"/>
    <property type="match status" value="1"/>
</dbReference>
<feature type="transmembrane region" description="Helical" evidence="1">
    <location>
        <begin position="165"/>
        <end position="184"/>
    </location>
</feature>
<keyword evidence="1" id="KW-1133">Transmembrane helix</keyword>
<dbReference type="PANTHER" id="PTHR36435">
    <property type="entry name" value="SLR1288 PROTEIN"/>
    <property type="match status" value="1"/>
</dbReference>
<feature type="transmembrane region" description="Helical" evidence="1">
    <location>
        <begin position="219"/>
        <end position="241"/>
    </location>
</feature>
<gene>
    <name evidence="3" type="ORF">P1A27_09950</name>
</gene>
<proteinExistence type="predicted"/>
<dbReference type="GO" id="GO:0080120">
    <property type="term" value="P:CAAX-box protein maturation"/>
    <property type="evidence" value="ECO:0007669"/>
    <property type="project" value="UniProtKB-ARBA"/>
</dbReference>
<evidence type="ECO:0000313" key="4">
    <source>
        <dbReference type="Proteomes" id="UP001174037"/>
    </source>
</evidence>
<dbReference type="GO" id="GO:0004175">
    <property type="term" value="F:endopeptidase activity"/>
    <property type="evidence" value="ECO:0007669"/>
    <property type="project" value="UniProtKB-ARBA"/>
</dbReference>
<evidence type="ECO:0000259" key="2">
    <source>
        <dbReference type="Pfam" id="PF02517"/>
    </source>
</evidence>
<feature type="transmembrane region" description="Helical" evidence="1">
    <location>
        <begin position="102"/>
        <end position="123"/>
    </location>
</feature>
<comment type="caution">
    <text evidence="3">The sequence shown here is derived from an EMBL/GenBank/DDBJ whole genome shotgun (WGS) entry which is preliminary data.</text>
</comment>